<gene>
    <name evidence="2" type="ORF">RDB_LOCUS3518</name>
</gene>
<accession>A0A8H2X3F4</accession>
<dbReference type="Proteomes" id="UP000663861">
    <property type="component" value="Unassembled WGS sequence"/>
</dbReference>
<comment type="caution">
    <text evidence="2">The sequence shown here is derived from an EMBL/GenBank/DDBJ whole genome shotgun (WGS) entry which is preliminary data.</text>
</comment>
<protein>
    <submittedName>
        <fullName evidence="2">Uncharacterized protein</fullName>
    </submittedName>
</protein>
<evidence type="ECO:0000313" key="3">
    <source>
        <dbReference type="Proteomes" id="UP000663861"/>
    </source>
</evidence>
<dbReference type="EMBL" id="CAJMWY010000055">
    <property type="protein sequence ID" value="CAE6412662.1"/>
    <property type="molecule type" value="Genomic_DNA"/>
</dbReference>
<organism evidence="2 3">
    <name type="scientific">Rhizoctonia solani</name>
    <dbReference type="NCBI Taxonomy" id="456999"/>
    <lineage>
        <taxon>Eukaryota</taxon>
        <taxon>Fungi</taxon>
        <taxon>Dikarya</taxon>
        <taxon>Basidiomycota</taxon>
        <taxon>Agaricomycotina</taxon>
        <taxon>Agaricomycetes</taxon>
        <taxon>Cantharellales</taxon>
        <taxon>Ceratobasidiaceae</taxon>
        <taxon>Rhizoctonia</taxon>
    </lineage>
</organism>
<name>A0A8H2X3F4_9AGAM</name>
<proteinExistence type="predicted"/>
<feature type="compositionally biased region" description="Polar residues" evidence="1">
    <location>
        <begin position="176"/>
        <end position="191"/>
    </location>
</feature>
<feature type="region of interest" description="Disordered" evidence="1">
    <location>
        <begin position="176"/>
        <end position="220"/>
    </location>
</feature>
<evidence type="ECO:0000313" key="2">
    <source>
        <dbReference type="EMBL" id="CAE6412662.1"/>
    </source>
</evidence>
<evidence type="ECO:0000256" key="1">
    <source>
        <dbReference type="SAM" id="MobiDB-lite"/>
    </source>
</evidence>
<sequence>MSSKHKTLNHGPGNDAYRGSGLPTFLVVENNNQKAAILRNPNYQELIASIKKHVHGFKTTPDDQIVVSAFLEEVDDHVQITEEVWANFLPRLLTIQVGLGHELHGSAPASNTRTNKNRQHFVPRSRAWATPNFSVGEVEPDTASFHLNSLRGPYFTANQIGGAWRTLWADTLASESSGVSNPQLDQQSTAEIDSDNLETIPPPFKRGQPSQERSSGFGLI</sequence>
<dbReference type="AlphaFoldDB" id="A0A8H2X3F4"/>
<reference evidence="2" key="1">
    <citation type="submission" date="2021-01" db="EMBL/GenBank/DDBJ databases">
        <authorList>
            <person name="Kaushik A."/>
        </authorList>
    </citation>
    <scope>NUCLEOTIDE SEQUENCE</scope>
    <source>
        <strain evidence="2">AG4-RS23</strain>
    </source>
</reference>